<proteinExistence type="inferred from homology"/>
<dbReference type="InterPro" id="IPR005344">
    <property type="entry name" value="TMEM33/Pom33"/>
</dbReference>
<keyword evidence="4 6" id="KW-1133">Transmembrane helix</keyword>
<evidence type="ECO:0000256" key="1">
    <source>
        <dbReference type="ARBA" id="ARBA00004141"/>
    </source>
</evidence>
<dbReference type="GO" id="GO:0005783">
    <property type="term" value="C:endoplasmic reticulum"/>
    <property type="evidence" value="ECO:0007669"/>
    <property type="project" value="TreeGrafter"/>
</dbReference>
<dbReference type="AlphaFoldDB" id="A0A812RML6"/>
<accession>A0A812RML6</accession>
<comment type="subcellular location">
    <subcellularLocation>
        <location evidence="1">Membrane</location>
        <topology evidence="1">Multi-pass membrane protein</topology>
    </subcellularLocation>
</comment>
<evidence type="ECO:0000256" key="6">
    <source>
        <dbReference type="SAM" id="Phobius"/>
    </source>
</evidence>
<gene>
    <name evidence="7" type="ORF">SPIL2461_LOCUS10965</name>
</gene>
<dbReference type="OrthoDB" id="2017147at2759"/>
<dbReference type="Proteomes" id="UP000649617">
    <property type="component" value="Unassembled WGS sequence"/>
</dbReference>
<protein>
    <submittedName>
        <fullName evidence="7">Uncharacterized protein</fullName>
    </submittedName>
</protein>
<organism evidence="7 8">
    <name type="scientific">Symbiodinium pilosum</name>
    <name type="common">Dinoflagellate</name>
    <dbReference type="NCBI Taxonomy" id="2952"/>
    <lineage>
        <taxon>Eukaryota</taxon>
        <taxon>Sar</taxon>
        <taxon>Alveolata</taxon>
        <taxon>Dinophyceae</taxon>
        <taxon>Suessiales</taxon>
        <taxon>Symbiodiniaceae</taxon>
        <taxon>Symbiodinium</taxon>
    </lineage>
</organism>
<evidence type="ECO:0000256" key="3">
    <source>
        <dbReference type="ARBA" id="ARBA00022692"/>
    </source>
</evidence>
<feature type="non-terminal residue" evidence="7">
    <location>
        <position position="1"/>
    </location>
</feature>
<dbReference type="EMBL" id="CAJNIZ010021114">
    <property type="protein sequence ID" value="CAE7448520.1"/>
    <property type="molecule type" value="Genomic_DNA"/>
</dbReference>
<reference evidence="7" key="1">
    <citation type="submission" date="2021-02" db="EMBL/GenBank/DDBJ databases">
        <authorList>
            <person name="Dougan E. K."/>
            <person name="Rhodes N."/>
            <person name="Thang M."/>
            <person name="Chan C."/>
        </authorList>
    </citation>
    <scope>NUCLEOTIDE SEQUENCE</scope>
</reference>
<dbReference type="PANTHER" id="PTHR12703">
    <property type="entry name" value="TRANSMEMBRANE PROTEIN 33"/>
    <property type="match status" value="1"/>
</dbReference>
<comment type="caution">
    <text evidence="7">The sequence shown here is derived from an EMBL/GenBank/DDBJ whole genome shotgun (WGS) entry which is preliminary data.</text>
</comment>
<feature type="transmembrane region" description="Helical" evidence="6">
    <location>
        <begin position="132"/>
        <end position="154"/>
    </location>
</feature>
<dbReference type="GO" id="GO:0061024">
    <property type="term" value="P:membrane organization"/>
    <property type="evidence" value="ECO:0007669"/>
    <property type="project" value="TreeGrafter"/>
</dbReference>
<dbReference type="Pfam" id="PF03661">
    <property type="entry name" value="TMEM33_Pom33"/>
    <property type="match status" value="1"/>
</dbReference>
<evidence type="ECO:0000313" key="8">
    <source>
        <dbReference type="Proteomes" id="UP000649617"/>
    </source>
</evidence>
<dbReference type="GO" id="GO:0016020">
    <property type="term" value="C:membrane"/>
    <property type="evidence" value="ECO:0007669"/>
    <property type="project" value="UniProtKB-SubCell"/>
</dbReference>
<sequence length="292" mass="33292">APASAMLWLALPVALYFLRGRLAGTLAPLLQSLDPQKTAFRGHLLTLVLGLVYILPLEFVGLRAVKRPVYLSSLWCNILTLLWTLKSNYGTPPMPAVGNVVSNFRQHGQAAIQMMIQPLVPWLTKAMNGADFHWLFFVLIWMAAYPTVWVILIIGRRSLWSVGTYCTKNLPENRIWKAFAGTWGKLKEREAEEEFESAGFPLLQQVLQASTVAEIVLGFWIIVSLLFPWRQFLIVILYWNFLRQRYQAPRSHEAHLKAWRQLGVKVAPLLQAAPFLNKPIDMAKGWFAPQQQ</sequence>
<evidence type="ECO:0000256" key="2">
    <source>
        <dbReference type="ARBA" id="ARBA00007322"/>
    </source>
</evidence>
<dbReference type="PANTHER" id="PTHR12703:SF4">
    <property type="entry name" value="TRANSMEMBRANE PROTEIN 33"/>
    <property type="match status" value="1"/>
</dbReference>
<name>A0A812RML6_SYMPI</name>
<evidence type="ECO:0000256" key="4">
    <source>
        <dbReference type="ARBA" id="ARBA00022989"/>
    </source>
</evidence>
<comment type="similarity">
    <text evidence="2">Belongs to the PER33/POM33 family.</text>
</comment>
<keyword evidence="5 6" id="KW-0472">Membrane</keyword>
<dbReference type="GO" id="GO:0071786">
    <property type="term" value="P:endoplasmic reticulum tubular network organization"/>
    <property type="evidence" value="ECO:0007669"/>
    <property type="project" value="TreeGrafter"/>
</dbReference>
<dbReference type="InterPro" id="IPR051645">
    <property type="entry name" value="PER33/POM33_regulator"/>
</dbReference>
<feature type="transmembrane region" description="Helical" evidence="6">
    <location>
        <begin position="39"/>
        <end position="57"/>
    </location>
</feature>
<keyword evidence="8" id="KW-1185">Reference proteome</keyword>
<evidence type="ECO:0000256" key="5">
    <source>
        <dbReference type="ARBA" id="ARBA00023136"/>
    </source>
</evidence>
<evidence type="ECO:0000313" key="7">
    <source>
        <dbReference type="EMBL" id="CAE7448520.1"/>
    </source>
</evidence>
<keyword evidence="3 6" id="KW-0812">Transmembrane</keyword>
<feature type="transmembrane region" description="Helical" evidence="6">
    <location>
        <begin position="215"/>
        <end position="241"/>
    </location>
</feature>